<evidence type="ECO:0000256" key="2">
    <source>
        <dbReference type="SAM" id="Phobius"/>
    </source>
</evidence>
<dbReference type="Proteomes" id="UP000189513">
    <property type="component" value="Unassembled WGS sequence"/>
</dbReference>
<dbReference type="Gene3D" id="1.10.287.110">
    <property type="entry name" value="DnaJ domain"/>
    <property type="match status" value="1"/>
</dbReference>
<keyword evidence="2" id="KW-0812">Transmembrane</keyword>
<dbReference type="PANTHER" id="PTHR44825:SF1">
    <property type="entry name" value="DNAJ HOMOLOG SUBFAMILY C MEMBER 4"/>
    <property type="match status" value="1"/>
</dbReference>
<dbReference type="VEuPathDB" id="FungiDB:BON22_3017"/>
<keyword evidence="2" id="KW-0472">Membrane</keyword>
<feature type="compositionally biased region" description="Polar residues" evidence="1">
    <location>
        <begin position="121"/>
        <end position="147"/>
    </location>
</feature>
<dbReference type="InterPro" id="IPR018253">
    <property type="entry name" value="DnaJ_domain_CS"/>
</dbReference>
<dbReference type="SUPFAM" id="SSF46565">
    <property type="entry name" value="Chaperone J-domain"/>
    <property type="match status" value="1"/>
</dbReference>
<dbReference type="OrthoDB" id="10250354at2759"/>
<dbReference type="PRINTS" id="PR00625">
    <property type="entry name" value="JDOMAIN"/>
</dbReference>
<name>A0A061AVM9_CYBFA</name>
<accession>A0A061AVM9</accession>
<dbReference type="STRING" id="36022.A0A061AVM9"/>
<dbReference type="CDD" id="cd06257">
    <property type="entry name" value="DnaJ"/>
    <property type="match status" value="1"/>
</dbReference>
<dbReference type="PROSITE" id="PS00636">
    <property type="entry name" value="DNAJ_1"/>
    <property type="match status" value="1"/>
</dbReference>
<evidence type="ECO:0000313" key="5">
    <source>
        <dbReference type="EMBL" id="ONH67067.1"/>
    </source>
</evidence>
<dbReference type="EMBL" id="MPUK01000005">
    <property type="protein sequence ID" value="ONH67067.1"/>
    <property type="molecule type" value="Genomic_DNA"/>
</dbReference>
<dbReference type="InterPro" id="IPR036869">
    <property type="entry name" value="J_dom_sf"/>
</dbReference>
<evidence type="ECO:0000256" key="1">
    <source>
        <dbReference type="SAM" id="MobiDB-lite"/>
    </source>
</evidence>
<dbReference type="EMBL" id="LK052891">
    <property type="protein sequence ID" value="CDR41240.1"/>
    <property type="molecule type" value="Genomic_DNA"/>
</dbReference>
<protein>
    <submittedName>
        <fullName evidence="4">CYFA0S06e04676g1_1</fullName>
    </submittedName>
    <submittedName>
        <fullName evidence="5">DnaJ subfamily A member 3, mitochondrial</fullName>
    </submittedName>
</protein>
<proteinExistence type="predicted"/>
<dbReference type="Pfam" id="PF00226">
    <property type="entry name" value="DnaJ"/>
    <property type="match status" value="1"/>
</dbReference>
<sequence>MFTIRVSRAPAGCSPQRLMLSSAPLLPSTRHISSTPHLGASQGKEIKEFPKTYTHYQILGVDQNADSKAIKSAFRKLSKRFHPDMNQRVPTALKPIIKNNYIRVVHSYETLSNTTKRSQYDATLPSKSTRTQSFASATAAHSPTKQYSPGGINITRNRVHYGAGYRPCRSNHANLDAPPSGSNHDVPHFDYDTHLKGNLWFERRMIQKRFHKSTSVKTDEVKNEWFEKKFQNHNKKTVESEINDTLNLQRYGGHYHRGQASYTITATPLVLTGLTILSMGIYLH</sequence>
<dbReference type="PROSITE" id="PS50076">
    <property type="entry name" value="DNAJ_2"/>
    <property type="match status" value="1"/>
</dbReference>
<dbReference type="OMA" id="YDTHLKG"/>
<keyword evidence="2" id="KW-1133">Transmembrane helix</keyword>
<organism evidence="4">
    <name type="scientific">Cyberlindnera fabianii</name>
    <name type="common">Yeast</name>
    <name type="synonym">Hansenula fabianii</name>
    <dbReference type="NCBI Taxonomy" id="36022"/>
    <lineage>
        <taxon>Eukaryota</taxon>
        <taxon>Fungi</taxon>
        <taxon>Dikarya</taxon>
        <taxon>Ascomycota</taxon>
        <taxon>Saccharomycotina</taxon>
        <taxon>Saccharomycetes</taxon>
        <taxon>Phaffomycetales</taxon>
        <taxon>Phaffomycetaceae</taxon>
        <taxon>Cyberlindnera</taxon>
    </lineage>
</organism>
<keyword evidence="6" id="KW-1185">Reference proteome</keyword>
<evidence type="ECO:0000313" key="4">
    <source>
        <dbReference type="EMBL" id="CDR41240.1"/>
    </source>
</evidence>
<feature type="region of interest" description="Disordered" evidence="1">
    <location>
        <begin position="121"/>
        <end position="153"/>
    </location>
</feature>
<reference evidence="6" key="2">
    <citation type="journal article" date="2017" name="Genome Announc.">
        <title>Genome sequences of Cyberlindnera fabianii 65, Pichia kudriavzevii 129, and Saccharomyces cerevisiae 131 isolated from fermented masau fruits in Zimbabwe.</title>
        <authorList>
            <person name="van Rijswijck I.M.H."/>
            <person name="Derks M.F.L."/>
            <person name="Abee T."/>
            <person name="de Ridder D."/>
            <person name="Smid E.J."/>
        </authorList>
    </citation>
    <scope>NUCLEOTIDE SEQUENCE [LARGE SCALE GENOMIC DNA]</scope>
    <source>
        <strain evidence="6">65</strain>
    </source>
</reference>
<feature type="domain" description="J" evidence="3">
    <location>
        <begin position="54"/>
        <end position="124"/>
    </location>
</feature>
<dbReference type="AlphaFoldDB" id="A0A061AVM9"/>
<dbReference type="InterPro" id="IPR001623">
    <property type="entry name" value="DnaJ_domain"/>
</dbReference>
<evidence type="ECO:0000313" key="6">
    <source>
        <dbReference type="Proteomes" id="UP000189513"/>
    </source>
</evidence>
<reference evidence="5" key="3">
    <citation type="submission" date="2017-01" db="EMBL/GenBank/DDBJ databases">
        <authorList>
            <person name="Mah S.A."/>
            <person name="Swanson W.J."/>
            <person name="Moy G.W."/>
            <person name="Vacquier V.D."/>
        </authorList>
    </citation>
    <scope>NUCLEOTIDE SEQUENCE [LARGE SCALE GENOMIC DNA]</scope>
    <source>
        <strain evidence="5">65</strain>
    </source>
</reference>
<gene>
    <name evidence="5" type="ORF">BON22_3017</name>
    <name evidence="4" type="ORF">CYFA0S_06e04676g</name>
</gene>
<reference evidence="4" key="1">
    <citation type="journal article" date="2014" name="Genome Announc.">
        <title>Genome sequence of the yeast Cyberlindnera fabianii (Hansenula fabianii).</title>
        <authorList>
            <person name="Freel K.C."/>
            <person name="Sarilar V."/>
            <person name="Neuveglise C."/>
            <person name="Devillers H."/>
            <person name="Friedrich A."/>
            <person name="Schacherer J."/>
        </authorList>
    </citation>
    <scope>NUCLEOTIDE SEQUENCE</scope>
    <source>
        <strain evidence="4">YJS4271</strain>
    </source>
</reference>
<feature type="transmembrane region" description="Helical" evidence="2">
    <location>
        <begin position="260"/>
        <end position="283"/>
    </location>
</feature>
<dbReference type="PANTHER" id="PTHR44825">
    <property type="match status" value="1"/>
</dbReference>
<evidence type="ECO:0000259" key="3">
    <source>
        <dbReference type="PROSITE" id="PS50076"/>
    </source>
</evidence>
<dbReference type="InterPro" id="IPR052763">
    <property type="entry name" value="DnaJ_C4"/>
</dbReference>
<dbReference type="SMART" id="SM00271">
    <property type="entry name" value="DnaJ"/>
    <property type="match status" value="1"/>
</dbReference>